<dbReference type="PANTHER" id="PTHR43715">
    <property type="entry name" value="GDP-MANNOSE 4,6-DEHYDRATASE"/>
    <property type="match status" value="1"/>
</dbReference>
<sequence>MSTPRPPLTHLVTGVAGQDGVHLARLLHAAGHRVVGTVSDASEPETLVYLEGIELAAHDVRDSRGFARLLERVRPDVVHNLAALSSVGASWEAEELTLAVNRDAVVAMLAVLREHAERHGSAPRFLQASSSEIFGPATPGAVLDEDSPLAPVSPYGRAKAAAHEAVVAARASGLDAANLVLFGHTGPLHAAHFALPTTCRQAVEVAAGRRERLELRDPSVERDWGGAADFMAAWAQVALSPDPAQDVVVATGQLHRLGEVATWALAAAGAPADPRLIGDLAGPEQVPARPHDVTGVRGDASRLAARYAWTPSRQLRAVIETMVAVEEQRLRTGVRHRVGYLDTLA</sequence>
<comment type="caution">
    <text evidence="6">The sequence shown here is derived from an EMBL/GenBank/DDBJ whole genome shotgun (WGS) entry which is preliminary data.</text>
</comment>
<dbReference type="EC" id="4.2.1.47" evidence="3"/>
<dbReference type="InterPro" id="IPR006368">
    <property type="entry name" value="GDP_Man_deHydtase"/>
</dbReference>
<keyword evidence="4" id="KW-0456">Lyase</keyword>
<feature type="domain" description="NAD(P)-binding" evidence="5">
    <location>
        <begin position="11"/>
        <end position="322"/>
    </location>
</feature>
<evidence type="ECO:0000259" key="5">
    <source>
        <dbReference type="Pfam" id="PF16363"/>
    </source>
</evidence>
<dbReference type="Gene3D" id="3.40.50.720">
    <property type="entry name" value="NAD(P)-binding Rossmann-like Domain"/>
    <property type="match status" value="1"/>
</dbReference>
<comment type="similarity">
    <text evidence="2">Belongs to the NAD(P)-dependent epimerase/dehydratase family. GDP-mannose 4,6-dehydratase subfamily.</text>
</comment>
<dbReference type="InterPro" id="IPR036291">
    <property type="entry name" value="NAD(P)-bd_dom_sf"/>
</dbReference>
<evidence type="ECO:0000256" key="2">
    <source>
        <dbReference type="ARBA" id="ARBA00009263"/>
    </source>
</evidence>
<gene>
    <name evidence="6" type="primary">gmd_1</name>
    <name evidence="6" type="ORF">GCM10022215_04030</name>
</gene>
<dbReference type="RefSeq" id="WP_344731533.1">
    <property type="nucleotide sequence ID" value="NZ_BAAAZH010000003.1"/>
</dbReference>
<name>A0ABP7XAN8_9ACTN</name>
<dbReference type="PANTHER" id="PTHR43715:SF1">
    <property type="entry name" value="GDP-MANNOSE 4,6 DEHYDRATASE"/>
    <property type="match status" value="1"/>
</dbReference>
<dbReference type="Proteomes" id="UP001501495">
    <property type="component" value="Unassembled WGS sequence"/>
</dbReference>
<evidence type="ECO:0000313" key="6">
    <source>
        <dbReference type="EMBL" id="GAA4109600.1"/>
    </source>
</evidence>
<evidence type="ECO:0000313" key="7">
    <source>
        <dbReference type="Proteomes" id="UP001501495"/>
    </source>
</evidence>
<dbReference type="SUPFAM" id="SSF51735">
    <property type="entry name" value="NAD(P)-binding Rossmann-fold domains"/>
    <property type="match status" value="1"/>
</dbReference>
<dbReference type="EMBL" id="BAAAZH010000003">
    <property type="protein sequence ID" value="GAA4109600.1"/>
    <property type="molecule type" value="Genomic_DNA"/>
</dbReference>
<keyword evidence="7" id="KW-1185">Reference proteome</keyword>
<accession>A0ABP7XAN8</accession>
<evidence type="ECO:0000256" key="1">
    <source>
        <dbReference type="ARBA" id="ARBA00001937"/>
    </source>
</evidence>
<organism evidence="6 7">
    <name type="scientific">Nocardioides fonticola</name>
    <dbReference type="NCBI Taxonomy" id="450363"/>
    <lineage>
        <taxon>Bacteria</taxon>
        <taxon>Bacillati</taxon>
        <taxon>Actinomycetota</taxon>
        <taxon>Actinomycetes</taxon>
        <taxon>Propionibacteriales</taxon>
        <taxon>Nocardioidaceae</taxon>
        <taxon>Nocardioides</taxon>
    </lineage>
</organism>
<dbReference type="InterPro" id="IPR016040">
    <property type="entry name" value="NAD(P)-bd_dom"/>
</dbReference>
<reference evidence="7" key="1">
    <citation type="journal article" date="2019" name="Int. J. Syst. Evol. Microbiol.">
        <title>The Global Catalogue of Microorganisms (GCM) 10K type strain sequencing project: providing services to taxonomists for standard genome sequencing and annotation.</title>
        <authorList>
            <consortium name="The Broad Institute Genomics Platform"/>
            <consortium name="The Broad Institute Genome Sequencing Center for Infectious Disease"/>
            <person name="Wu L."/>
            <person name="Ma J."/>
        </authorList>
    </citation>
    <scope>NUCLEOTIDE SEQUENCE [LARGE SCALE GENOMIC DNA]</scope>
    <source>
        <strain evidence="7">JCM 16703</strain>
    </source>
</reference>
<protein>
    <recommendedName>
        <fullName evidence="3">GDP-mannose 4,6-dehydratase</fullName>
        <ecNumber evidence="3">4.2.1.47</ecNumber>
    </recommendedName>
</protein>
<proteinExistence type="inferred from homology"/>
<evidence type="ECO:0000256" key="4">
    <source>
        <dbReference type="ARBA" id="ARBA00023239"/>
    </source>
</evidence>
<comment type="cofactor">
    <cofactor evidence="1">
        <name>NADP(+)</name>
        <dbReference type="ChEBI" id="CHEBI:58349"/>
    </cofactor>
</comment>
<dbReference type="Gene3D" id="3.90.25.10">
    <property type="entry name" value="UDP-galactose 4-epimerase, domain 1"/>
    <property type="match status" value="1"/>
</dbReference>
<dbReference type="Pfam" id="PF16363">
    <property type="entry name" value="GDP_Man_Dehyd"/>
    <property type="match status" value="1"/>
</dbReference>
<evidence type="ECO:0000256" key="3">
    <source>
        <dbReference type="ARBA" id="ARBA00011989"/>
    </source>
</evidence>